<keyword evidence="2" id="KW-1185">Reference proteome</keyword>
<proteinExistence type="predicted"/>
<accession>A0ABX9QF34</accession>
<evidence type="ECO:0000313" key="1">
    <source>
        <dbReference type="EMBL" id="RKI01008.1"/>
    </source>
</evidence>
<dbReference type="Gene3D" id="3.20.20.80">
    <property type="entry name" value="Glycosidases"/>
    <property type="match status" value="1"/>
</dbReference>
<dbReference type="InterPro" id="IPR051923">
    <property type="entry name" value="Glycosyl_Hydrolase_39"/>
</dbReference>
<reference evidence="1 2" key="1">
    <citation type="submission" date="2018-09" db="EMBL/GenBank/DDBJ databases">
        <authorList>
            <person name="Livingstone P.G."/>
            <person name="Whitworth D.E."/>
        </authorList>
    </citation>
    <scope>NUCLEOTIDE SEQUENCE [LARGE SCALE GENOMIC DNA]</scope>
    <source>
        <strain evidence="1 2">CA031B</strain>
    </source>
</reference>
<evidence type="ECO:0000313" key="2">
    <source>
        <dbReference type="Proteomes" id="UP000278907"/>
    </source>
</evidence>
<dbReference type="SUPFAM" id="SSF51445">
    <property type="entry name" value="(Trans)glycosidases"/>
    <property type="match status" value="1"/>
</dbReference>
<sequence length="626" mass="68844">MLLTVGLGLLATEALAQCQYYSSIQARIQVDSTSGWTPSANIIQGQRFRVGVLANGTNTLAAREYVGLKVTGPNGYLVRPPVNGVFVDAPYAGTYVLEAGCINSTLTSTATVTATATSPSTPAQRPNLRMIGIRPGIELYKGDQTKITAWDRESMKKVAEAGAVGTHIGFSWADIQATRTGPFDWTGAEAQYEAARERGLLPFAFSGTTPLWALPAGFTESHRSPPDPQYTADFQYFFRELSARFCNRVRYYEFWNEPNGCSWVNPNCSNGQQAQAELYADWLKLWYVAMKEGCPDVVLSTGGLDCYPGTGATGCSQYIEWIYNRIGGDYFDAVAIHPYGVKEPTSDNDAYLNIAGIEDVRRVMVERNQPWKKIWADEWGYNTRDEALKGRMVDRALSWFEDPAHDYIFQARYLTVQDTGETPVDHNYGLCDINATVSPPAVTARPSYQTYRTHVLGAGVTVIPLNNAELETHTSSQFGALGHWGPNGAWANHLQFPRPGNQNLGKVFGYYSAGLTETVGQLLTGYRFVAGKTYVFKSWAHGGGDNTGVVPYQIGYAETDGNLATWKPLQTRLFAVGNTWYETEGVSFTVPAGSPAVGRQIIVRFGKQTDGGMGDIWFDNLSLTLR</sequence>
<comment type="caution">
    <text evidence="1">The sequence shown here is derived from an EMBL/GenBank/DDBJ whole genome shotgun (WGS) entry which is preliminary data.</text>
</comment>
<protein>
    <submittedName>
        <fullName evidence="1">Uncharacterized protein</fullName>
    </submittedName>
</protein>
<dbReference type="Proteomes" id="UP000278907">
    <property type="component" value="Unassembled WGS sequence"/>
</dbReference>
<dbReference type="PANTHER" id="PTHR12631:SF10">
    <property type="entry name" value="BETA-XYLOSIDASE-LIKE PROTEIN-RELATED"/>
    <property type="match status" value="1"/>
</dbReference>
<gene>
    <name evidence="1" type="ORF">D7Y13_25795</name>
</gene>
<name>A0ABX9QF34_9BACT</name>
<dbReference type="InterPro" id="IPR017853">
    <property type="entry name" value="GH"/>
</dbReference>
<dbReference type="PANTHER" id="PTHR12631">
    <property type="entry name" value="ALPHA-L-IDURONIDASE"/>
    <property type="match status" value="1"/>
</dbReference>
<organism evidence="1 2">
    <name type="scientific">Corallococcus praedator</name>
    <dbReference type="NCBI Taxonomy" id="2316724"/>
    <lineage>
        <taxon>Bacteria</taxon>
        <taxon>Pseudomonadati</taxon>
        <taxon>Myxococcota</taxon>
        <taxon>Myxococcia</taxon>
        <taxon>Myxococcales</taxon>
        <taxon>Cystobacterineae</taxon>
        <taxon>Myxococcaceae</taxon>
        <taxon>Corallococcus</taxon>
    </lineage>
</organism>
<dbReference type="EMBL" id="RAWI01000227">
    <property type="protein sequence ID" value="RKI01008.1"/>
    <property type="molecule type" value="Genomic_DNA"/>
</dbReference>
<dbReference type="Gene3D" id="2.60.120.260">
    <property type="entry name" value="Galactose-binding domain-like"/>
    <property type="match status" value="1"/>
</dbReference>